<protein>
    <recommendedName>
        <fullName evidence="4">SmpA / OmlA family protein</fullName>
    </recommendedName>
</protein>
<keyword evidence="1" id="KW-1133">Transmembrane helix</keyword>
<dbReference type="EMBL" id="FOQU01000003">
    <property type="protein sequence ID" value="SFI54905.1"/>
    <property type="molecule type" value="Genomic_DNA"/>
</dbReference>
<organism evidence="2 3">
    <name type="scientific">Paraburkholderia megapolitana</name>
    <dbReference type="NCBI Taxonomy" id="420953"/>
    <lineage>
        <taxon>Bacteria</taxon>
        <taxon>Pseudomonadati</taxon>
        <taxon>Pseudomonadota</taxon>
        <taxon>Betaproteobacteria</taxon>
        <taxon>Burkholderiales</taxon>
        <taxon>Burkholderiaceae</taxon>
        <taxon>Paraburkholderia</taxon>
    </lineage>
</organism>
<evidence type="ECO:0000256" key="1">
    <source>
        <dbReference type="SAM" id="Phobius"/>
    </source>
</evidence>
<evidence type="ECO:0008006" key="4">
    <source>
        <dbReference type="Google" id="ProtNLM"/>
    </source>
</evidence>
<keyword evidence="1" id="KW-0812">Transmembrane</keyword>
<reference evidence="2 3" key="1">
    <citation type="submission" date="2016-10" db="EMBL/GenBank/DDBJ databases">
        <authorList>
            <person name="de Groot N.N."/>
        </authorList>
    </citation>
    <scope>NUCLEOTIDE SEQUENCE [LARGE SCALE GENOMIC DNA]</scope>
    <source>
        <strain evidence="2 3">LMG 23650</strain>
    </source>
</reference>
<gene>
    <name evidence="2" type="ORF">SAMN05192543_103544</name>
</gene>
<dbReference type="Proteomes" id="UP000199548">
    <property type="component" value="Unassembled WGS sequence"/>
</dbReference>
<accession>A0A1I3J4Q9</accession>
<name>A0A1I3J4Q9_9BURK</name>
<dbReference type="AlphaFoldDB" id="A0A1I3J4Q9"/>
<dbReference type="RefSeq" id="WP_143098056.1">
    <property type="nucleotide sequence ID" value="NZ_CP041745.1"/>
</dbReference>
<sequence>MFEIVAVSALVCAFIGALLGWRMRTARRWRALRSAIPDGTSAATVEALLGAPGGRIDLFPSGSAATTWTYSPAAYAPADFNAYIAIDFDDSDRVIAVRKIRR</sequence>
<keyword evidence="3" id="KW-1185">Reference proteome</keyword>
<feature type="transmembrane region" description="Helical" evidence="1">
    <location>
        <begin position="6"/>
        <end position="23"/>
    </location>
</feature>
<proteinExistence type="predicted"/>
<dbReference type="OrthoDB" id="683581at28216"/>
<evidence type="ECO:0000313" key="3">
    <source>
        <dbReference type="Proteomes" id="UP000199548"/>
    </source>
</evidence>
<keyword evidence="1" id="KW-0472">Membrane</keyword>
<evidence type="ECO:0000313" key="2">
    <source>
        <dbReference type="EMBL" id="SFI54905.1"/>
    </source>
</evidence>